<keyword evidence="2" id="KW-0413">Isomerase</keyword>
<feature type="domain" description="Xylose isomerase-like TIM barrel" evidence="1">
    <location>
        <begin position="51"/>
        <end position="215"/>
    </location>
</feature>
<name>A0A1V4H7G6_9BACL</name>
<dbReference type="PANTHER" id="PTHR12110">
    <property type="entry name" value="HYDROXYPYRUVATE ISOMERASE"/>
    <property type="match status" value="1"/>
</dbReference>
<dbReference type="RefSeq" id="WP_079421412.1">
    <property type="nucleotide sequence ID" value="NZ_MBTG01000073.1"/>
</dbReference>
<dbReference type="AlphaFoldDB" id="A0A1V4H7G6"/>
<dbReference type="GO" id="GO:0016853">
    <property type="term" value="F:isomerase activity"/>
    <property type="evidence" value="ECO:0007669"/>
    <property type="project" value="UniProtKB-KW"/>
</dbReference>
<reference evidence="3" key="1">
    <citation type="submission" date="2016-07" db="EMBL/GenBank/DDBJ databases">
        <authorList>
            <person name="Florea S."/>
            <person name="Webb J.S."/>
            <person name="Jaromczyk J."/>
            <person name="Schardl C.L."/>
        </authorList>
    </citation>
    <scope>NUCLEOTIDE SEQUENCE [LARGE SCALE GENOMIC DNA]</scope>
    <source>
        <strain evidence="3">CY1</strain>
    </source>
</reference>
<evidence type="ECO:0000313" key="2">
    <source>
        <dbReference type="EMBL" id="OPH46643.1"/>
    </source>
</evidence>
<dbReference type="InterPro" id="IPR050312">
    <property type="entry name" value="IolE/XylAMocC-like"/>
</dbReference>
<protein>
    <submittedName>
        <fullName evidence="2">Xylose isomerase</fullName>
    </submittedName>
</protein>
<dbReference type="Gene3D" id="3.20.20.150">
    <property type="entry name" value="Divalent-metal-dependent TIM barrel enzymes"/>
    <property type="match status" value="1"/>
</dbReference>
<evidence type="ECO:0000313" key="3">
    <source>
        <dbReference type="Proteomes" id="UP000190626"/>
    </source>
</evidence>
<dbReference type="Proteomes" id="UP000190626">
    <property type="component" value="Unassembled WGS sequence"/>
</dbReference>
<dbReference type="SUPFAM" id="SSF51658">
    <property type="entry name" value="Xylose isomerase-like"/>
    <property type="match status" value="1"/>
</dbReference>
<dbReference type="EMBL" id="MBTG01000073">
    <property type="protein sequence ID" value="OPH46643.1"/>
    <property type="molecule type" value="Genomic_DNA"/>
</dbReference>
<comment type="caution">
    <text evidence="2">The sequence shown here is derived from an EMBL/GenBank/DDBJ whole genome shotgun (WGS) entry which is preliminary data.</text>
</comment>
<accession>A0A1V4H7G6</accession>
<dbReference type="OrthoDB" id="2843715at2"/>
<dbReference type="InterPro" id="IPR036237">
    <property type="entry name" value="Xyl_isomerase-like_sf"/>
</dbReference>
<proteinExistence type="predicted"/>
<keyword evidence="3" id="KW-1185">Reference proteome</keyword>
<organism evidence="2 3">
    <name type="scientific">Paenibacillus ferrarius</name>
    <dbReference type="NCBI Taxonomy" id="1469647"/>
    <lineage>
        <taxon>Bacteria</taxon>
        <taxon>Bacillati</taxon>
        <taxon>Bacillota</taxon>
        <taxon>Bacilli</taxon>
        <taxon>Bacillales</taxon>
        <taxon>Paenibacillaceae</taxon>
        <taxon>Paenibacillus</taxon>
    </lineage>
</organism>
<evidence type="ECO:0000259" key="1">
    <source>
        <dbReference type="Pfam" id="PF01261"/>
    </source>
</evidence>
<gene>
    <name evidence="2" type="ORF">BC351_14245</name>
</gene>
<dbReference type="InterPro" id="IPR013022">
    <property type="entry name" value="Xyl_isomerase-like_TIM-brl"/>
</dbReference>
<dbReference type="Pfam" id="PF01261">
    <property type="entry name" value="AP_endonuc_2"/>
    <property type="match status" value="1"/>
</dbReference>
<sequence>MKISIGGYSFQNTFVQGKMDVFGYLETVKYRYGLNTVDLYNGFFVDKSKPVWELADDDYLHKIREALDEKEMTVVNFAIDTASLWDLDKEQRELQYHNALKHLRAADILGAKTVRIDTGGSYSNDPKGDFFEMSQEQFEHIVQRYQEYCRIAADFGSKVGPENHMGPSLNPHFLKQIAEAVNHPNFGILLHVDRWKVDPEHGDSIIAPWACHVHFGGKTLAAEDRAIRIAQTLHDRGFKDYWAIEDNAPGNQYVQVEWAVAAMKKVLLHVKE</sequence>
<dbReference type="STRING" id="1469647.BC351_14245"/>